<evidence type="ECO:0000256" key="2">
    <source>
        <dbReference type="SAM" id="Coils"/>
    </source>
</evidence>
<dbReference type="Pfam" id="PF08242">
    <property type="entry name" value="Methyltransf_12"/>
    <property type="match status" value="1"/>
</dbReference>
<dbReference type="PANTHER" id="PTHR43179:SF7">
    <property type="entry name" value="RHAMNOSYLTRANSFERASE WBBL"/>
    <property type="match status" value="1"/>
</dbReference>
<sequence>MFQLESQGYIFVEAQRYWARPEYSGIAYSDGDFAENRLGRIISEASDLSVLSSELRRQCQDWQTLYHLSSQRANVLRPFEHLLQGKVLEIGAGCGAISRYLGESGGQILSLEGSPRRAAIAASRTRDLENVTVLTERFDDFRTDERFDAITVIGVLEYANMFSDGEHPALNMLERVRELLKPDGHLFIAIENQLGLKYFAGAPEDHLGQAMYGIEGRYQQGQPQTYGRHALEALVRKSGFNSVELLAAFPDYKLPKSIVTAKGCSSMDFDAAALAWQSVQNDPQLPRETHFKLGNAWPVIFENRLSLDLANSFIVVASRDTTASVPEQVLAYHYSTERARPFCKETRFEEPVPGKVDVICRRLSSEVAAADTVSLNLQPNADYSKGQVLSLAFLKCLTTPGWRINELAELIKAHARLLAALAFGSVDHSSPLTSRSLLPGELFDAIPQNVICTSDGMQLFDKEWSVAHDIELGYVIFRGLLLMLHQAGSIYPPEDDPEVSRKAFIEHVMAAAELPVNSADLERYIAQEADIQQTITGLDKGQLMNWQPDVPLSPAPLKKRANATLYFTENGEFSEAKSLHKELQAGRQEVEFELNRSLGQISRLRCDPIDQPHWLILHDLVVHDAQSQELWRYSVDSQQATHIGITDVLNNSTLLRASDNDPQVILPAIPEQGQLRVQLDIELLSEARACQLIQQSNQERKQQSQELQNALHDSRQHAEALQQRLVEKDHLTHALNQSINEIRNSTSWRLTRPLRLAGRLSRRALNAARAARHLARQHGWRKLLERGLQVLRREGLCGVVARARQHRRLQLQLQQPLPATNLLKVVPTILGRDAAGRYQLAKTGGYCYIPPARPDDLETRIESISSRPYFSIVVPVYNTPLDLLDKLLASVRNQWYPHWQLILADDKSPAEDIQVALASIDDPRIKVLRLEKNQGISGATNVAIEAADGDFIVFLDHDDELTADCLYEMALCIERDAPDFIYSDEDKLAEDGSYTQPHFKPDWSPDTMMSTMFTCHASCVRKSLLEKTGLLRSQFDGCQDWDFVLRVAEHTRRISHIPKVLYHWRIIPASVASDIAAKPYVLEASRQVRLDALRRRGLAGDVEPVTQVPGYFRVNYHLQGTPRISIIIPSRDNSEVLRRCLDSIRSQTTYANHEIILLDNGSVQPETLAYLETQKKQEGTQVIRHDAPFNFSELNNLGVRHSRGDILLFLNDDTEVLCPDWLERMGGYAQLPHVAAVGAKLLYPGNKGIQHAGVLNLANGPVHAFLHHDSEAPAYFMRNLLEYNWMAVTGACLMMERSKFDALGGFDESFPVAYNDIELCFRGIEHGYFNVVCQAVSLVHHESVSRGLDQIDPAKLARLQNELARLYQKHPQYFQYDPFHNPNLHPSGLNFEVPA</sequence>
<dbReference type="CDD" id="cd04184">
    <property type="entry name" value="GT2_RfbC_Mx_like"/>
    <property type="match status" value="1"/>
</dbReference>
<evidence type="ECO:0000313" key="5">
    <source>
        <dbReference type="EMBL" id="SFC77163.1"/>
    </source>
</evidence>
<keyword evidence="6" id="KW-1185">Reference proteome</keyword>
<evidence type="ECO:0000256" key="1">
    <source>
        <dbReference type="ARBA" id="ARBA00022519"/>
    </source>
</evidence>
<keyword evidence="1" id="KW-0997">Cell inner membrane</keyword>
<protein>
    <submittedName>
        <fullName evidence="5">Glycosyltransferase, GT2 family</fullName>
    </submittedName>
</protein>
<dbReference type="CDD" id="cd02440">
    <property type="entry name" value="AdoMet_MTases"/>
    <property type="match status" value="1"/>
</dbReference>
<dbReference type="SUPFAM" id="SSF53335">
    <property type="entry name" value="S-adenosyl-L-methionine-dependent methyltransferases"/>
    <property type="match status" value="1"/>
</dbReference>
<dbReference type="SUPFAM" id="SSF53448">
    <property type="entry name" value="Nucleotide-diphospho-sugar transferases"/>
    <property type="match status" value="2"/>
</dbReference>
<organism evidence="5 6">
    <name type="scientific">Pseudomonas citronellolis</name>
    <dbReference type="NCBI Taxonomy" id="53408"/>
    <lineage>
        <taxon>Bacteria</taxon>
        <taxon>Pseudomonadati</taxon>
        <taxon>Pseudomonadota</taxon>
        <taxon>Gammaproteobacteria</taxon>
        <taxon>Pseudomonadales</taxon>
        <taxon>Pseudomonadaceae</taxon>
        <taxon>Pseudomonas</taxon>
    </lineage>
</organism>
<feature type="domain" description="Glycosyltransferase 2-like" evidence="3">
    <location>
        <begin position="1125"/>
        <end position="1303"/>
    </location>
</feature>
<comment type="caution">
    <text evidence="5">The sequence shown here is derived from an EMBL/GenBank/DDBJ whole genome shotgun (WGS) entry which is preliminary data.</text>
</comment>
<dbReference type="GO" id="GO:0016757">
    <property type="term" value="F:glycosyltransferase activity"/>
    <property type="evidence" value="ECO:0007669"/>
    <property type="project" value="UniProtKB-KW"/>
</dbReference>
<accession>A0AAQ1HMQ5</accession>
<evidence type="ECO:0000313" key="6">
    <source>
        <dbReference type="Proteomes" id="UP000183385"/>
    </source>
</evidence>
<evidence type="ECO:0000259" key="3">
    <source>
        <dbReference type="Pfam" id="PF00535"/>
    </source>
</evidence>
<dbReference type="InterPro" id="IPR029044">
    <property type="entry name" value="Nucleotide-diphossugar_trans"/>
</dbReference>
<dbReference type="Gene3D" id="3.40.50.150">
    <property type="entry name" value="Vaccinia Virus protein VP39"/>
    <property type="match status" value="1"/>
</dbReference>
<dbReference type="PANTHER" id="PTHR43179">
    <property type="entry name" value="RHAMNOSYLTRANSFERASE WBBL"/>
    <property type="match status" value="1"/>
</dbReference>
<dbReference type="InterPro" id="IPR013217">
    <property type="entry name" value="Methyltransf_12"/>
</dbReference>
<dbReference type="EMBL" id="FOLS01000010">
    <property type="protein sequence ID" value="SFC77163.1"/>
    <property type="molecule type" value="Genomic_DNA"/>
</dbReference>
<gene>
    <name evidence="5" type="ORF">SAMN05216577_110108</name>
</gene>
<proteinExistence type="predicted"/>
<dbReference type="Proteomes" id="UP000183385">
    <property type="component" value="Unassembled WGS sequence"/>
</dbReference>
<keyword evidence="2" id="KW-0175">Coiled coil</keyword>
<reference evidence="5 6" key="1">
    <citation type="submission" date="2016-10" db="EMBL/GenBank/DDBJ databases">
        <authorList>
            <person name="Varghese N."/>
            <person name="Submissions S."/>
        </authorList>
    </citation>
    <scope>NUCLEOTIDE SEQUENCE [LARGE SCALE GENOMIC DNA]</scope>
    <source>
        <strain evidence="5 6">LMG 18378</strain>
    </source>
</reference>
<dbReference type="RefSeq" id="WP_074980297.1">
    <property type="nucleotide sequence ID" value="NZ_CP101752.1"/>
</dbReference>
<dbReference type="CDD" id="cd04186">
    <property type="entry name" value="GT_2_like_c"/>
    <property type="match status" value="1"/>
</dbReference>
<dbReference type="Gene3D" id="3.90.550.10">
    <property type="entry name" value="Spore Coat Polysaccharide Biosynthesis Protein SpsA, Chain A"/>
    <property type="match status" value="2"/>
</dbReference>
<name>A0AAQ1HMQ5_9PSED</name>
<dbReference type="InterPro" id="IPR001173">
    <property type="entry name" value="Glyco_trans_2-like"/>
</dbReference>
<keyword evidence="1" id="KW-1003">Cell membrane</keyword>
<evidence type="ECO:0000259" key="4">
    <source>
        <dbReference type="Pfam" id="PF08242"/>
    </source>
</evidence>
<keyword evidence="1" id="KW-0472">Membrane</keyword>
<dbReference type="InterPro" id="IPR029063">
    <property type="entry name" value="SAM-dependent_MTases_sf"/>
</dbReference>
<feature type="coiled-coil region" evidence="2">
    <location>
        <begin position="693"/>
        <end position="724"/>
    </location>
</feature>
<feature type="domain" description="Glycosyltransferase 2-like" evidence="3">
    <location>
        <begin position="871"/>
        <end position="982"/>
    </location>
</feature>
<dbReference type="Pfam" id="PF00535">
    <property type="entry name" value="Glycos_transf_2"/>
    <property type="match status" value="2"/>
</dbReference>
<feature type="domain" description="Methyltransferase type 12" evidence="4">
    <location>
        <begin position="88"/>
        <end position="186"/>
    </location>
</feature>